<proteinExistence type="predicted"/>
<dbReference type="InterPro" id="IPR023888">
    <property type="entry name" value="SdpC-like"/>
</dbReference>
<reference evidence="1 2" key="1">
    <citation type="submission" date="2018-04" db="EMBL/GenBank/DDBJ databases">
        <title>Sphingobacterium cortibacter sp. nov.</title>
        <authorList>
            <person name="Li Y."/>
        </authorList>
    </citation>
    <scope>NUCLEOTIDE SEQUENCE [LARGE SCALE GENOMIC DNA]</scope>
    <source>
        <strain evidence="1 2">2c-3</strain>
    </source>
</reference>
<protein>
    <submittedName>
        <fullName evidence="1">Uncharacterized protein</fullName>
    </submittedName>
</protein>
<gene>
    <name evidence="1" type="ORF">DC487_12855</name>
</gene>
<evidence type="ECO:0000313" key="2">
    <source>
        <dbReference type="Proteomes" id="UP000245627"/>
    </source>
</evidence>
<sequence>MKKLKSKSRTLILASILCLCGLSIINLGFSRFTDHNEKLTSRFNLSKTDAQSLFRQIMFSKGEIVDFVPILQDRNEKLNKLDKKAILEIARIEDFVVSRIMTTNVNFFHEFKEAMISKNHLSIKEKLIESRDLIIDAGKYLNPLPSASLDTYENLKNEANSNELTNPLFGKIRSEECFRPESTTQPFAGEAGLSFVYDSVVVVTSVFFLEQEMEVMALDSKPLELDQLVKSITNI</sequence>
<evidence type="ECO:0000313" key="1">
    <source>
        <dbReference type="EMBL" id="PVH24992.1"/>
    </source>
</evidence>
<dbReference type="EMBL" id="QDKG01000004">
    <property type="protein sequence ID" value="PVH24992.1"/>
    <property type="molecule type" value="Genomic_DNA"/>
</dbReference>
<keyword evidence="2" id="KW-1185">Reference proteome</keyword>
<dbReference type="Proteomes" id="UP000245627">
    <property type="component" value="Unassembled WGS sequence"/>
</dbReference>
<name>A0A2T8HI42_9SPHI</name>
<dbReference type="Pfam" id="PF26137">
    <property type="entry name" value="Toxin_SdpC"/>
    <property type="match status" value="1"/>
</dbReference>
<accession>A0A2T8HI42</accession>
<comment type="caution">
    <text evidence="1">The sequence shown here is derived from an EMBL/GenBank/DDBJ whole genome shotgun (WGS) entry which is preliminary data.</text>
</comment>
<dbReference type="RefSeq" id="WP_116776354.1">
    <property type="nucleotide sequence ID" value="NZ_QDKG01000004.1"/>
</dbReference>
<dbReference type="AlphaFoldDB" id="A0A2T8HI42"/>
<organism evidence="1 2">
    <name type="scientific">Sphingobacterium corticibacter</name>
    <dbReference type="NCBI Taxonomy" id="2171749"/>
    <lineage>
        <taxon>Bacteria</taxon>
        <taxon>Pseudomonadati</taxon>
        <taxon>Bacteroidota</taxon>
        <taxon>Sphingobacteriia</taxon>
        <taxon>Sphingobacteriales</taxon>
        <taxon>Sphingobacteriaceae</taxon>
        <taxon>Sphingobacterium</taxon>
    </lineage>
</organism>